<feature type="compositionally biased region" description="Basic and acidic residues" evidence="2">
    <location>
        <begin position="34"/>
        <end position="46"/>
    </location>
</feature>
<dbReference type="InterPro" id="IPR043504">
    <property type="entry name" value="Peptidase_S1_PA_chymotrypsin"/>
</dbReference>
<evidence type="ECO:0000256" key="2">
    <source>
        <dbReference type="SAM" id="MobiDB-lite"/>
    </source>
</evidence>
<protein>
    <recommendedName>
        <fullName evidence="4">Peptidase S1 domain-containing protein</fullName>
    </recommendedName>
</protein>
<dbReference type="Gene3D" id="2.40.10.10">
    <property type="entry name" value="Trypsin-like serine proteases"/>
    <property type="match status" value="1"/>
</dbReference>
<feature type="region of interest" description="Disordered" evidence="2">
    <location>
        <begin position="68"/>
        <end position="87"/>
    </location>
</feature>
<dbReference type="SMART" id="SM00020">
    <property type="entry name" value="Tryp_SPc"/>
    <property type="match status" value="1"/>
</dbReference>
<dbReference type="OrthoDB" id="6353231at2759"/>
<dbReference type="Pfam" id="PF00089">
    <property type="entry name" value="Trypsin"/>
    <property type="match status" value="1"/>
</dbReference>
<proteinExistence type="predicted"/>
<name>A0A016TFA1_9BILA</name>
<keyword evidence="1" id="KW-1015">Disulfide bond</keyword>
<feature type="signal peptide" evidence="3">
    <location>
        <begin position="1"/>
        <end position="18"/>
    </location>
</feature>
<evidence type="ECO:0000256" key="1">
    <source>
        <dbReference type="ARBA" id="ARBA00023157"/>
    </source>
</evidence>
<dbReference type="InterPro" id="IPR018114">
    <property type="entry name" value="TRYPSIN_HIS"/>
</dbReference>
<dbReference type="PROSITE" id="PS50240">
    <property type="entry name" value="TRYPSIN_DOM"/>
    <property type="match status" value="1"/>
</dbReference>
<feature type="domain" description="Peptidase S1" evidence="4">
    <location>
        <begin position="92"/>
        <end position="328"/>
    </location>
</feature>
<feature type="compositionally biased region" description="Acidic residues" evidence="2">
    <location>
        <begin position="76"/>
        <end position="85"/>
    </location>
</feature>
<reference evidence="6" key="1">
    <citation type="journal article" date="2015" name="Nat. Genet.">
        <title>The genome and transcriptome of the zoonotic hookworm Ancylostoma ceylanicum identify infection-specific gene families.</title>
        <authorList>
            <person name="Schwarz E.M."/>
            <person name="Hu Y."/>
            <person name="Antoshechkin I."/>
            <person name="Miller M.M."/>
            <person name="Sternberg P.W."/>
            <person name="Aroian R.V."/>
        </authorList>
    </citation>
    <scope>NUCLEOTIDE SEQUENCE</scope>
    <source>
        <strain evidence="6">HY135</strain>
    </source>
</reference>
<dbReference type="GO" id="GO:0006508">
    <property type="term" value="P:proteolysis"/>
    <property type="evidence" value="ECO:0007669"/>
    <property type="project" value="InterPro"/>
</dbReference>
<keyword evidence="3" id="KW-0732">Signal</keyword>
<dbReference type="PROSITE" id="PS00134">
    <property type="entry name" value="TRYPSIN_HIS"/>
    <property type="match status" value="1"/>
</dbReference>
<organism evidence="5 6">
    <name type="scientific">Ancylostoma ceylanicum</name>
    <dbReference type="NCBI Taxonomy" id="53326"/>
    <lineage>
        <taxon>Eukaryota</taxon>
        <taxon>Metazoa</taxon>
        <taxon>Ecdysozoa</taxon>
        <taxon>Nematoda</taxon>
        <taxon>Chromadorea</taxon>
        <taxon>Rhabditida</taxon>
        <taxon>Rhabditina</taxon>
        <taxon>Rhabditomorpha</taxon>
        <taxon>Strongyloidea</taxon>
        <taxon>Ancylostomatidae</taxon>
        <taxon>Ancylostomatinae</taxon>
        <taxon>Ancylostoma</taxon>
    </lineage>
</organism>
<evidence type="ECO:0000313" key="6">
    <source>
        <dbReference type="Proteomes" id="UP000024635"/>
    </source>
</evidence>
<evidence type="ECO:0000313" key="5">
    <source>
        <dbReference type="EMBL" id="EYC01381.1"/>
    </source>
</evidence>
<dbReference type="InterPro" id="IPR001314">
    <property type="entry name" value="Peptidase_S1A"/>
</dbReference>
<dbReference type="EMBL" id="JARK01001444">
    <property type="protein sequence ID" value="EYC01381.1"/>
    <property type="molecule type" value="Genomic_DNA"/>
</dbReference>
<keyword evidence="6" id="KW-1185">Reference proteome</keyword>
<gene>
    <name evidence="5" type="primary">Acey_s0108.g73</name>
    <name evidence="5" type="ORF">Y032_0108g73</name>
</gene>
<dbReference type="GO" id="GO:0004252">
    <property type="term" value="F:serine-type endopeptidase activity"/>
    <property type="evidence" value="ECO:0007669"/>
    <property type="project" value="InterPro"/>
</dbReference>
<dbReference type="InterPro" id="IPR009003">
    <property type="entry name" value="Peptidase_S1_PA"/>
</dbReference>
<dbReference type="Proteomes" id="UP000024635">
    <property type="component" value="Unassembled WGS sequence"/>
</dbReference>
<evidence type="ECO:0000256" key="3">
    <source>
        <dbReference type="SAM" id="SignalP"/>
    </source>
</evidence>
<dbReference type="InterPro" id="IPR001254">
    <property type="entry name" value="Trypsin_dom"/>
</dbReference>
<comment type="caution">
    <text evidence="5">The sequence shown here is derived from an EMBL/GenBank/DDBJ whole genome shotgun (WGS) entry which is preliminary data.</text>
</comment>
<dbReference type="AlphaFoldDB" id="A0A016TFA1"/>
<dbReference type="STRING" id="53326.A0A016TFA1"/>
<accession>A0A016TFA1</accession>
<dbReference type="SUPFAM" id="SSF50494">
    <property type="entry name" value="Trypsin-like serine proteases"/>
    <property type="match status" value="1"/>
</dbReference>
<evidence type="ECO:0000259" key="4">
    <source>
        <dbReference type="PROSITE" id="PS50240"/>
    </source>
</evidence>
<sequence>MKTLLCLLFLASLWRAESKSDVYDSKTCGLPSEEFKKGQSKEKAVEEPAQEVVAEKAAAEKAVTDDYSPDYKLSDTEDDMEDDPNDPMRTKVMGGVRALKGELPWSVIVDLTYLARQCGGTLISKRHVITAAHCFWKEKESGNAACSTDDMISPEIVRKNLKVAVGATCSMVESEKNCTEEDVGTRIGVKRVKFEHFFETHCNGTNDIAIIELLQEVPKGIHHACLPHLHEVDELSDPSIRVSSSGWGTDPLKDYVNETTPFLQKVDLGVKMTDKECKRLNLFVKEDTFCTYEQSERNVCHGDSGGGITASVDGRTYLLGVISFGTGCDELLNGKPPSSQASIHLFHLQDNMTSSS</sequence>
<dbReference type="PRINTS" id="PR00722">
    <property type="entry name" value="CHYMOTRYPSIN"/>
</dbReference>
<feature type="chain" id="PRO_5001487942" description="Peptidase S1 domain-containing protein" evidence="3">
    <location>
        <begin position="19"/>
        <end position="356"/>
    </location>
</feature>
<feature type="region of interest" description="Disordered" evidence="2">
    <location>
        <begin position="34"/>
        <end position="61"/>
    </location>
</feature>
<dbReference type="PANTHER" id="PTHR24253">
    <property type="entry name" value="TRANSMEMBRANE PROTEASE SERINE"/>
    <property type="match status" value="1"/>
</dbReference>